<feature type="chain" id="PRO_5042860150" evidence="2">
    <location>
        <begin position="25"/>
        <end position="141"/>
    </location>
</feature>
<evidence type="ECO:0000313" key="3">
    <source>
        <dbReference type="EMBL" id="KAK7245000.1"/>
    </source>
</evidence>
<feature type="signal peptide" evidence="2">
    <location>
        <begin position="1"/>
        <end position="24"/>
    </location>
</feature>
<dbReference type="AlphaFoldDB" id="A0AAN9E2I9"/>
<organism evidence="3 4">
    <name type="scientific">Crotalaria pallida</name>
    <name type="common">Smooth rattlebox</name>
    <name type="synonym">Crotalaria striata</name>
    <dbReference type="NCBI Taxonomy" id="3830"/>
    <lineage>
        <taxon>Eukaryota</taxon>
        <taxon>Viridiplantae</taxon>
        <taxon>Streptophyta</taxon>
        <taxon>Embryophyta</taxon>
        <taxon>Tracheophyta</taxon>
        <taxon>Spermatophyta</taxon>
        <taxon>Magnoliopsida</taxon>
        <taxon>eudicotyledons</taxon>
        <taxon>Gunneridae</taxon>
        <taxon>Pentapetalae</taxon>
        <taxon>rosids</taxon>
        <taxon>fabids</taxon>
        <taxon>Fabales</taxon>
        <taxon>Fabaceae</taxon>
        <taxon>Papilionoideae</taxon>
        <taxon>50 kb inversion clade</taxon>
        <taxon>genistoids sensu lato</taxon>
        <taxon>core genistoids</taxon>
        <taxon>Crotalarieae</taxon>
        <taxon>Crotalaria</taxon>
    </lineage>
</organism>
<evidence type="ECO:0000313" key="4">
    <source>
        <dbReference type="Proteomes" id="UP001372338"/>
    </source>
</evidence>
<feature type="region of interest" description="Disordered" evidence="1">
    <location>
        <begin position="78"/>
        <end position="141"/>
    </location>
</feature>
<proteinExistence type="predicted"/>
<feature type="compositionally biased region" description="Basic residues" evidence="1">
    <location>
        <begin position="80"/>
        <end position="91"/>
    </location>
</feature>
<keyword evidence="2" id="KW-0732">Signal</keyword>
<evidence type="ECO:0000256" key="1">
    <source>
        <dbReference type="SAM" id="MobiDB-lite"/>
    </source>
</evidence>
<dbReference type="EMBL" id="JAYWIO010000008">
    <property type="protein sequence ID" value="KAK7245000.1"/>
    <property type="molecule type" value="Genomic_DNA"/>
</dbReference>
<reference evidence="3 4" key="1">
    <citation type="submission" date="2024-01" db="EMBL/GenBank/DDBJ databases">
        <title>The genomes of 5 underutilized Papilionoideae crops provide insights into root nodulation and disease resistanc.</title>
        <authorList>
            <person name="Yuan L."/>
        </authorList>
    </citation>
    <scope>NUCLEOTIDE SEQUENCE [LARGE SCALE GENOMIC DNA]</scope>
    <source>
        <strain evidence="3">ZHUSHIDOU_FW_LH</strain>
        <tissue evidence="3">Leaf</tissue>
    </source>
</reference>
<dbReference type="GO" id="GO:0003676">
    <property type="term" value="F:nucleic acid binding"/>
    <property type="evidence" value="ECO:0007669"/>
    <property type="project" value="InterPro"/>
</dbReference>
<dbReference type="GO" id="GO:0008270">
    <property type="term" value="F:zinc ion binding"/>
    <property type="evidence" value="ECO:0007669"/>
    <property type="project" value="InterPro"/>
</dbReference>
<feature type="compositionally biased region" description="Basic and acidic residues" evidence="1">
    <location>
        <begin position="131"/>
        <end position="141"/>
    </location>
</feature>
<accession>A0AAN9E2I9</accession>
<keyword evidence="4" id="KW-1185">Reference proteome</keyword>
<comment type="caution">
    <text evidence="3">The sequence shown here is derived from an EMBL/GenBank/DDBJ whole genome shotgun (WGS) entry which is preliminary data.</text>
</comment>
<name>A0AAN9E2I9_CROPI</name>
<protein>
    <submittedName>
        <fullName evidence="3">Uncharacterized protein</fullName>
    </submittedName>
</protein>
<dbReference type="Proteomes" id="UP001372338">
    <property type="component" value="Unassembled WGS sequence"/>
</dbReference>
<sequence>MAVFLNFFSSSFTLLCSILYLICAAPSTPIKAIQAIINTQYNFRISYRKAWLAKWFPIQNEHQVASMHVVPWMLMPDPKMHRKKGRPKSTRTRNEMDWKQSQPPQSCGLCNQVGHNRRRCPHLASGSASRQTDDEYHANNL</sequence>
<evidence type="ECO:0000256" key="2">
    <source>
        <dbReference type="SAM" id="SignalP"/>
    </source>
</evidence>
<dbReference type="InterPro" id="IPR036875">
    <property type="entry name" value="Znf_CCHC_sf"/>
</dbReference>
<dbReference type="SUPFAM" id="SSF57756">
    <property type="entry name" value="Retrovirus zinc finger-like domains"/>
    <property type="match status" value="1"/>
</dbReference>
<gene>
    <name evidence="3" type="ORF">RIF29_39830</name>
</gene>
<feature type="compositionally biased region" description="Polar residues" evidence="1">
    <location>
        <begin position="99"/>
        <end position="109"/>
    </location>
</feature>